<organism evidence="3 4">
    <name type="scientific">Klenkia soli</name>
    <dbReference type="NCBI Taxonomy" id="1052260"/>
    <lineage>
        <taxon>Bacteria</taxon>
        <taxon>Bacillati</taxon>
        <taxon>Actinomycetota</taxon>
        <taxon>Actinomycetes</taxon>
        <taxon>Geodermatophilales</taxon>
        <taxon>Geodermatophilaceae</taxon>
        <taxon>Klenkia</taxon>
    </lineage>
</organism>
<dbReference type="NCBIfam" id="TIGR03083">
    <property type="entry name" value="maleylpyruvate isomerase family mycothiol-dependent enzyme"/>
    <property type="match status" value="1"/>
</dbReference>
<dbReference type="InterPro" id="IPR017517">
    <property type="entry name" value="Maleyloyr_isom"/>
</dbReference>
<dbReference type="PANTHER" id="PTHR40758:SF1">
    <property type="entry name" value="CONSERVED PROTEIN"/>
    <property type="match status" value="1"/>
</dbReference>
<evidence type="ECO:0000259" key="1">
    <source>
        <dbReference type="Pfam" id="PF07398"/>
    </source>
</evidence>
<dbReference type="InterPro" id="IPR024344">
    <property type="entry name" value="MDMPI_metal-binding"/>
</dbReference>
<sequence length="235" mass="24598">MTLDHLALLQHGTASLAELLASADLAAPVPSCPGWSLADLGRHTGSVHLWAREALRGDRAPDEQPGPADDAAVPAFYADAAGLLLEALRTTPPTTPCWTLDRTDRTAASWSRRQAHEVTLHHHDATSALGEPAAIPAPVALDGVDEVLGLFLPRQVRLGRVTATDDVVHLTPAESGAVLPVGTGDLAAAPVGTVAGPAEALLLLLWRRITPSDDRVEIRGDRSAVAAVLDRPLTP</sequence>
<reference evidence="4" key="1">
    <citation type="submission" date="2016-10" db="EMBL/GenBank/DDBJ databases">
        <authorList>
            <person name="Varghese N."/>
            <person name="Submissions S."/>
        </authorList>
    </citation>
    <scope>NUCLEOTIDE SEQUENCE [LARGE SCALE GENOMIC DNA]</scope>
    <source>
        <strain evidence="4">DSM 45843</strain>
    </source>
</reference>
<dbReference type="Proteomes" id="UP000199088">
    <property type="component" value="Unassembled WGS sequence"/>
</dbReference>
<gene>
    <name evidence="3" type="ORF">SAMN05660199_02575</name>
</gene>
<evidence type="ECO:0000313" key="4">
    <source>
        <dbReference type="Proteomes" id="UP000199088"/>
    </source>
</evidence>
<keyword evidence="4" id="KW-1185">Reference proteome</keyword>
<evidence type="ECO:0000259" key="2">
    <source>
        <dbReference type="Pfam" id="PF11716"/>
    </source>
</evidence>
<dbReference type="SUPFAM" id="SSF109854">
    <property type="entry name" value="DinB/YfiT-like putative metalloenzymes"/>
    <property type="match status" value="1"/>
</dbReference>
<feature type="domain" description="MDMPI C-terminal" evidence="1">
    <location>
        <begin position="139"/>
        <end position="226"/>
    </location>
</feature>
<dbReference type="Pfam" id="PF11716">
    <property type="entry name" value="MDMPI_N"/>
    <property type="match status" value="1"/>
</dbReference>
<dbReference type="AlphaFoldDB" id="A0A1H0MBL6"/>
<dbReference type="EMBL" id="FNIR01000007">
    <property type="protein sequence ID" value="SDO77530.1"/>
    <property type="molecule type" value="Genomic_DNA"/>
</dbReference>
<name>A0A1H0MBL6_9ACTN</name>
<evidence type="ECO:0000313" key="3">
    <source>
        <dbReference type="EMBL" id="SDO77530.1"/>
    </source>
</evidence>
<protein>
    <submittedName>
        <fullName evidence="3">TIGR03083 family protein</fullName>
    </submittedName>
</protein>
<dbReference type="GO" id="GO:0046872">
    <property type="term" value="F:metal ion binding"/>
    <property type="evidence" value="ECO:0007669"/>
    <property type="project" value="InterPro"/>
</dbReference>
<dbReference type="GO" id="GO:0005886">
    <property type="term" value="C:plasma membrane"/>
    <property type="evidence" value="ECO:0007669"/>
    <property type="project" value="TreeGrafter"/>
</dbReference>
<dbReference type="Pfam" id="PF07398">
    <property type="entry name" value="MDMPI_C"/>
    <property type="match status" value="1"/>
</dbReference>
<proteinExistence type="predicted"/>
<dbReference type="InterPro" id="IPR010872">
    <property type="entry name" value="MDMPI_C-term_domain"/>
</dbReference>
<accession>A0A1H0MBL6</accession>
<feature type="domain" description="Mycothiol-dependent maleylpyruvate isomerase metal-binding" evidence="2">
    <location>
        <begin position="11"/>
        <end position="125"/>
    </location>
</feature>
<dbReference type="InterPro" id="IPR034660">
    <property type="entry name" value="DinB/YfiT-like"/>
</dbReference>
<dbReference type="STRING" id="1052260.SAMN05660199_02575"/>
<dbReference type="RefSeq" id="WP_165617571.1">
    <property type="nucleotide sequence ID" value="NZ_FNIR01000007.1"/>
</dbReference>
<dbReference type="PANTHER" id="PTHR40758">
    <property type="entry name" value="CONSERVED PROTEIN"/>
    <property type="match status" value="1"/>
</dbReference>